<dbReference type="EMBL" id="MUIZ01000001">
    <property type="protein sequence ID" value="OUK05214.1"/>
    <property type="molecule type" value="Genomic_DNA"/>
</dbReference>
<evidence type="ECO:0000259" key="1">
    <source>
        <dbReference type="Pfam" id="PF17989"/>
    </source>
</evidence>
<dbReference type="AlphaFoldDB" id="A0A252CF83"/>
<feature type="domain" description="Actin-like protein N-terminal" evidence="1">
    <location>
        <begin position="12"/>
        <end position="177"/>
    </location>
</feature>
<name>A0A252CF83_9LACT</name>
<dbReference type="SUPFAM" id="SSF53067">
    <property type="entry name" value="Actin-like ATPase domain"/>
    <property type="match status" value="2"/>
</dbReference>
<organism evidence="3 4">
    <name type="scientific">Lactococcus petauri</name>
    <dbReference type="NCBI Taxonomy" id="1940789"/>
    <lineage>
        <taxon>Bacteria</taxon>
        <taxon>Bacillati</taxon>
        <taxon>Bacillota</taxon>
        <taxon>Bacilli</taxon>
        <taxon>Lactobacillales</taxon>
        <taxon>Streptococcaceae</taxon>
        <taxon>Lactococcus</taxon>
    </lineage>
</organism>
<dbReference type="Proteomes" id="UP000194606">
    <property type="component" value="Unassembled WGS sequence"/>
</dbReference>
<dbReference type="RefSeq" id="WP_086581967.1">
    <property type="nucleotide sequence ID" value="NZ_MUIZ01000001.1"/>
</dbReference>
<accession>A0A252CF83</accession>
<dbReference type="InterPro" id="IPR043129">
    <property type="entry name" value="ATPase_NBD"/>
</dbReference>
<gene>
    <name evidence="3" type="ORF">BZZ03_00415</name>
</gene>
<dbReference type="CDD" id="cd24021">
    <property type="entry name" value="ASKHA_NBD_ParM_Psk41-like"/>
    <property type="match status" value="1"/>
</dbReference>
<evidence type="ECO:0000313" key="4">
    <source>
        <dbReference type="Proteomes" id="UP000194606"/>
    </source>
</evidence>
<comment type="caution">
    <text evidence="3">The sequence shown here is derived from an EMBL/GenBank/DDBJ whole genome shotgun (WGS) entry which is preliminary data.</text>
</comment>
<evidence type="ECO:0000259" key="2">
    <source>
        <dbReference type="Pfam" id="PF22128"/>
    </source>
</evidence>
<sequence length="360" mass="40035">MTKKTKEKTLVALDLGNNQIKIKTDKEEFLFPTAMLAVEDTSNESLIPTEERHAVFKTAINDNKNYYFGSELKEIGYEERWIRSIGYGLRRYNNETFKAMLTYALGVSVASNGPGMHTVDVVIGLPTSDVGDPRLLDDTEAKKCISDYLLGAQALTISGEKYSINVEAIKIVPQYFGTLVNLVYDEALEIKDERIISSENCIIDLGGGTVLGDIVNGLTLGGKKFGDDWGVADIIDELRTKVNNNYQKTIDANVLMSILKVGSDELGYHYVPGNSNYRLDLTSEVVEIRNQYTSRILAKMRTEIRHPEKLSAILITGGGANIIYGDKLKKEFPEVEIVKESELANVRGFYTFGKIFGLGE</sequence>
<dbReference type="Pfam" id="PF22128">
    <property type="entry name" value="Alp7A_like_C"/>
    <property type="match status" value="1"/>
</dbReference>
<dbReference type="Gene3D" id="3.30.420.40">
    <property type="match status" value="2"/>
</dbReference>
<protein>
    <submittedName>
        <fullName evidence="3">Uncharacterized protein</fullName>
    </submittedName>
</protein>
<dbReference type="InterPro" id="IPR054368">
    <property type="entry name" value="Alp7A-like_C"/>
</dbReference>
<dbReference type="Pfam" id="PF17989">
    <property type="entry name" value="ALP_N"/>
    <property type="match status" value="1"/>
</dbReference>
<evidence type="ECO:0000313" key="3">
    <source>
        <dbReference type="EMBL" id="OUK05214.1"/>
    </source>
</evidence>
<reference evidence="3 4" key="1">
    <citation type="submission" date="2017-02" db="EMBL/GenBank/DDBJ databases">
        <authorList>
            <person name="Peterson S.W."/>
        </authorList>
    </citation>
    <scope>NUCLEOTIDE SEQUENCE [LARGE SCALE GENOMIC DNA]</scope>
    <source>
        <strain evidence="3">159469</strain>
    </source>
</reference>
<proteinExistence type="predicted"/>
<dbReference type="InterPro" id="IPR040607">
    <property type="entry name" value="ALP_N"/>
</dbReference>
<feature type="domain" description="Alp7A-like C-terminal" evidence="2">
    <location>
        <begin position="202"/>
        <end position="323"/>
    </location>
</feature>